<feature type="non-terminal residue" evidence="1">
    <location>
        <position position="102"/>
    </location>
</feature>
<reference evidence="1" key="1">
    <citation type="journal article" date="2014" name="Front. Microbiol.">
        <title>High frequency of phylogenetically diverse reductive dehalogenase-homologous genes in deep subseafloor sedimentary metagenomes.</title>
        <authorList>
            <person name="Kawai M."/>
            <person name="Futagami T."/>
            <person name="Toyoda A."/>
            <person name="Takaki Y."/>
            <person name="Nishi S."/>
            <person name="Hori S."/>
            <person name="Arai W."/>
            <person name="Tsubouchi T."/>
            <person name="Morono Y."/>
            <person name="Uchiyama I."/>
            <person name="Ito T."/>
            <person name="Fujiyama A."/>
            <person name="Inagaki F."/>
            <person name="Takami H."/>
        </authorList>
    </citation>
    <scope>NUCLEOTIDE SEQUENCE</scope>
    <source>
        <strain evidence="1">Expedition CK06-06</strain>
    </source>
</reference>
<protein>
    <submittedName>
        <fullName evidence="1">Uncharacterized protein</fullName>
    </submittedName>
</protein>
<comment type="caution">
    <text evidence="1">The sequence shown here is derived from an EMBL/GenBank/DDBJ whole genome shotgun (WGS) entry which is preliminary data.</text>
</comment>
<gene>
    <name evidence="1" type="ORF">S01H1_82777</name>
</gene>
<evidence type="ECO:0000313" key="1">
    <source>
        <dbReference type="EMBL" id="GAG51925.1"/>
    </source>
</evidence>
<dbReference type="EMBL" id="BARS01056152">
    <property type="protein sequence ID" value="GAG51925.1"/>
    <property type="molecule type" value="Genomic_DNA"/>
</dbReference>
<sequence length="102" mass="11124">MRSGTGARVRCAGPARSLLWERSDRGFRSLFLKDGAWQPVPNQVGPGTSSTITPRPLLLLEGLLATAPEFGSVPTAPPASREGDLPAESLQPWGEMWERYVY</sequence>
<accession>X0Y817</accession>
<organism evidence="1">
    <name type="scientific">marine sediment metagenome</name>
    <dbReference type="NCBI Taxonomy" id="412755"/>
    <lineage>
        <taxon>unclassified sequences</taxon>
        <taxon>metagenomes</taxon>
        <taxon>ecological metagenomes</taxon>
    </lineage>
</organism>
<proteinExistence type="predicted"/>
<name>X0Y817_9ZZZZ</name>
<dbReference type="AlphaFoldDB" id="X0Y817"/>